<keyword evidence="2" id="KW-0963">Cytoplasm</keyword>
<dbReference type="PANTHER" id="PTHR42713">
    <property type="entry name" value="HISTIDINE KINASE-RELATED"/>
    <property type="match status" value="1"/>
</dbReference>
<evidence type="ECO:0000313" key="11">
    <source>
        <dbReference type="EMBL" id="QJD84277.1"/>
    </source>
</evidence>
<evidence type="ECO:0000256" key="6">
    <source>
        <dbReference type="ARBA" id="ARBA00023125"/>
    </source>
</evidence>
<dbReference type="AlphaFoldDB" id="A0A7Z2ZMN6"/>
<dbReference type="InterPro" id="IPR051552">
    <property type="entry name" value="HptR"/>
</dbReference>
<dbReference type="Gene3D" id="1.10.10.60">
    <property type="entry name" value="Homeodomain-like"/>
    <property type="match status" value="2"/>
</dbReference>
<evidence type="ECO:0000256" key="5">
    <source>
        <dbReference type="ARBA" id="ARBA00023015"/>
    </source>
</evidence>
<dbReference type="RefSeq" id="WP_169280561.1">
    <property type="nucleotide sequence ID" value="NZ_CP051680.1"/>
</dbReference>
<dbReference type="GO" id="GO:0003700">
    <property type="term" value="F:DNA-binding transcription factor activity"/>
    <property type="evidence" value="ECO:0007669"/>
    <property type="project" value="InterPro"/>
</dbReference>
<protein>
    <submittedName>
        <fullName evidence="11">Response regulator</fullName>
    </submittedName>
</protein>
<dbReference type="SMART" id="SM00342">
    <property type="entry name" value="HTH_ARAC"/>
    <property type="match status" value="1"/>
</dbReference>
<keyword evidence="7" id="KW-0804">Transcription</keyword>
<evidence type="ECO:0000259" key="10">
    <source>
        <dbReference type="PROSITE" id="PS50110"/>
    </source>
</evidence>
<keyword evidence="3 8" id="KW-0597">Phosphoprotein</keyword>
<evidence type="ECO:0000256" key="2">
    <source>
        <dbReference type="ARBA" id="ARBA00022490"/>
    </source>
</evidence>
<dbReference type="Pfam" id="PF00072">
    <property type="entry name" value="Response_reg"/>
    <property type="match status" value="1"/>
</dbReference>
<keyword evidence="4" id="KW-0902">Two-component regulatory system</keyword>
<dbReference type="InterPro" id="IPR020449">
    <property type="entry name" value="Tscrpt_reg_AraC-type_HTH"/>
</dbReference>
<evidence type="ECO:0000313" key="12">
    <source>
        <dbReference type="Proteomes" id="UP000502248"/>
    </source>
</evidence>
<keyword evidence="12" id="KW-1185">Reference proteome</keyword>
<dbReference type="InterPro" id="IPR009057">
    <property type="entry name" value="Homeodomain-like_sf"/>
</dbReference>
<sequence length="359" mass="41217">MYNVLIIDDEPWSREVVKALVEWDKLELSLNGEAEDGTEGLRLIEERKPHIVVTDMRMPGLDGVGLLKQMNEKVPEMKIIVMSGYDDFVYLKQAIRSRAVEYLLKPIDQEELNAALAQCVQDLKRAEQAGNAGWRTPVAFADPGTRERYSALRERVRGYLLELDKPAAIEALSKLGEMFGNDMENNDDRNVISKVVHEFLSLLEEFAAENEWDITSLRSKAPTGDWTSAVKAIEQLQAMFAEAIEQIEALRRKRLKLDIAEIQAHIDLYYREPISLETVAHRFFVSKEHLSRAFKSQLGENLSDYILRKRMEKAKELIVEGELAIKHVAKLTGYEDVAYFYRVFKKHFGQTPGELRKED</sequence>
<reference evidence="11 12" key="1">
    <citation type="submission" date="2020-04" db="EMBL/GenBank/DDBJ databases">
        <title>Genome sequencing of novel species.</title>
        <authorList>
            <person name="Heo J."/>
            <person name="Kim S.-J."/>
            <person name="Kim J.-S."/>
            <person name="Hong S.-B."/>
            <person name="Kwon S.-W."/>
        </authorList>
    </citation>
    <scope>NUCLEOTIDE SEQUENCE [LARGE SCALE GENOMIC DNA]</scope>
    <source>
        <strain evidence="11 12">MFER-1</strain>
    </source>
</reference>
<dbReference type="GO" id="GO:0005737">
    <property type="term" value="C:cytoplasm"/>
    <property type="evidence" value="ECO:0007669"/>
    <property type="project" value="UniProtKB-SubCell"/>
</dbReference>
<dbReference type="PROSITE" id="PS50110">
    <property type="entry name" value="RESPONSE_REGULATORY"/>
    <property type="match status" value="1"/>
</dbReference>
<accession>A0A7Z2ZMN6</accession>
<organism evidence="11 12">
    <name type="scientific">Cohnella herbarum</name>
    <dbReference type="NCBI Taxonomy" id="2728023"/>
    <lineage>
        <taxon>Bacteria</taxon>
        <taxon>Bacillati</taxon>
        <taxon>Bacillota</taxon>
        <taxon>Bacilli</taxon>
        <taxon>Bacillales</taxon>
        <taxon>Paenibacillaceae</taxon>
        <taxon>Cohnella</taxon>
    </lineage>
</organism>
<dbReference type="InterPro" id="IPR018060">
    <property type="entry name" value="HTH_AraC"/>
</dbReference>
<dbReference type="CDD" id="cd17536">
    <property type="entry name" value="REC_YesN-like"/>
    <property type="match status" value="1"/>
</dbReference>
<dbReference type="GO" id="GO:0000160">
    <property type="term" value="P:phosphorelay signal transduction system"/>
    <property type="evidence" value="ECO:0007669"/>
    <property type="project" value="UniProtKB-KW"/>
</dbReference>
<evidence type="ECO:0000259" key="9">
    <source>
        <dbReference type="PROSITE" id="PS01124"/>
    </source>
</evidence>
<dbReference type="Gene3D" id="3.40.50.2300">
    <property type="match status" value="1"/>
</dbReference>
<feature type="domain" description="Response regulatory" evidence="10">
    <location>
        <begin position="3"/>
        <end position="120"/>
    </location>
</feature>
<dbReference type="InterPro" id="IPR001789">
    <property type="entry name" value="Sig_transdc_resp-reg_receiver"/>
</dbReference>
<gene>
    <name evidence="11" type="ORF">HH215_14490</name>
</gene>
<dbReference type="Pfam" id="PF12833">
    <property type="entry name" value="HTH_18"/>
    <property type="match status" value="1"/>
</dbReference>
<comment type="subcellular location">
    <subcellularLocation>
        <location evidence="1">Cytoplasm</location>
    </subcellularLocation>
</comment>
<dbReference type="PROSITE" id="PS01124">
    <property type="entry name" value="HTH_ARAC_FAMILY_2"/>
    <property type="match status" value="1"/>
</dbReference>
<keyword evidence="6" id="KW-0238">DNA-binding</keyword>
<dbReference type="KEGG" id="cheb:HH215_14490"/>
<dbReference type="SUPFAM" id="SSF52172">
    <property type="entry name" value="CheY-like"/>
    <property type="match status" value="1"/>
</dbReference>
<proteinExistence type="predicted"/>
<dbReference type="GO" id="GO:0043565">
    <property type="term" value="F:sequence-specific DNA binding"/>
    <property type="evidence" value="ECO:0007669"/>
    <property type="project" value="InterPro"/>
</dbReference>
<dbReference type="PANTHER" id="PTHR42713:SF3">
    <property type="entry name" value="TRANSCRIPTIONAL REGULATORY PROTEIN HPTR"/>
    <property type="match status" value="1"/>
</dbReference>
<evidence type="ECO:0000256" key="7">
    <source>
        <dbReference type="ARBA" id="ARBA00023163"/>
    </source>
</evidence>
<evidence type="ECO:0000256" key="3">
    <source>
        <dbReference type="ARBA" id="ARBA00022553"/>
    </source>
</evidence>
<feature type="modified residue" description="4-aspartylphosphate" evidence="8">
    <location>
        <position position="55"/>
    </location>
</feature>
<evidence type="ECO:0000256" key="4">
    <source>
        <dbReference type="ARBA" id="ARBA00023012"/>
    </source>
</evidence>
<name>A0A7Z2ZMN6_9BACL</name>
<dbReference type="PRINTS" id="PR00032">
    <property type="entry name" value="HTHARAC"/>
</dbReference>
<evidence type="ECO:0000256" key="8">
    <source>
        <dbReference type="PROSITE-ProRule" id="PRU00169"/>
    </source>
</evidence>
<dbReference type="InterPro" id="IPR011006">
    <property type="entry name" value="CheY-like_superfamily"/>
</dbReference>
<feature type="domain" description="HTH araC/xylS-type" evidence="9">
    <location>
        <begin position="260"/>
        <end position="358"/>
    </location>
</feature>
<dbReference type="SMART" id="SM00448">
    <property type="entry name" value="REC"/>
    <property type="match status" value="1"/>
</dbReference>
<dbReference type="EMBL" id="CP051680">
    <property type="protein sequence ID" value="QJD84277.1"/>
    <property type="molecule type" value="Genomic_DNA"/>
</dbReference>
<dbReference type="SUPFAM" id="SSF46689">
    <property type="entry name" value="Homeodomain-like"/>
    <property type="match status" value="2"/>
</dbReference>
<keyword evidence="5" id="KW-0805">Transcription regulation</keyword>
<dbReference type="Proteomes" id="UP000502248">
    <property type="component" value="Chromosome"/>
</dbReference>
<evidence type="ECO:0000256" key="1">
    <source>
        <dbReference type="ARBA" id="ARBA00004496"/>
    </source>
</evidence>